<protein>
    <submittedName>
        <fullName evidence="1">Uncharacterized protein</fullName>
    </submittedName>
</protein>
<proteinExistence type="predicted"/>
<keyword evidence="2" id="KW-1185">Reference proteome</keyword>
<dbReference type="Proteomes" id="UP000252586">
    <property type="component" value="Unassembled WGS sequence"/>
</dbReference>
<dbReference type="AlphaFoldDB" id="A0A366CUF1"/>
<reference evidence="1 2" key="1">
    <citation type="submission" date="2018-06" db="EMBL/GenBank/DDBJ databases">
        <title>Genomic Encyclopedia of Type Strains, Phase IV (KMG-IV): sequencing the most valuable type-strain genomes for metagenomic binning, comparative biology and taxonomic classification.</title>
        <authorList>
            <person name="Goeker M."/>
        </authorList>
    </citation>
    <scope>NUCLEOTIDE SEQUENCE [LARGE SCALE GENOMIC DNA]</scope>
    <source>
        <strain evidence="1 2">DSM 44599</strain>
    </source>
</reference>
<sequence>MGAQPFTDYAEGQDPREAFDRAVEDPRYTYGHGGYTGTIAEKDRFVIITHEPLNPEAAEALASELLARDDPRIEDKWGPAGAIPVRGGVRTVTAEFDGLEGCPNLEAVAKVLAPTVAPGESLVAGVTGQYELNAAHQPCRGTVHFTTVGADRLTGWLFVGWASS</sequence>
<gene>
    <name evidence="1" type="ORF">DFR74_12919</name>
</gene>
<dbReference type="EMBL" id="QNRE01000029">
    <property type="protein sequence ID" value="RBO79943.1"/>
    <property type="molecule type" value="Genomic_DNA"/>
</dbReference>
<organism evidence="1 2">
    <name type="scientific">Nocardia puris</name>
    <dbReference type="NCBI Taxonomy" id="208602"/>
    <lineage>
        <taxon>Bacteria</taxon>
        <taxon>Bacillati</taxon>
        <taxon>Actinomycetota</taxon>
        <taxon>Actinomycetes</taxon>
        <taxon>Mycobacteriales</taxon>
        <taxon>Nocardiaceae</taxon>
        <taxon>Nocardia</taxon>
    </lineage>
</organism>
<evidence type="ECO:0000313" key="2">
    <source>
        <dbReference type="Proteomes" id="UP000252586"/>
    </source>
</evidence>
<comment type="caution">
    <text evidence="1">The sequence shown here is derived from an EMBL/GenBank/DDBJ whole genome shotgun (WGS) entry which is preliminary data.</text>
</comment>
<evidence type="ECO:0000313" key="1">
    <source>
        <dbReference type="EMBL" id="RBO79943.1"/>
    </source>
</evidence>
<dbReference type="RefSeq" id="WP_067514213.1">
    <property type="nucleotide sequence ID" value="NZ_QNRE01000029.1"/>
</dbReference>
<name>A0A366CUF1_9NOCA</name>
<accession>A0A366CUF1</accession>